<protein>
    <submittedName>
        <fullName evidence="4">Cytochrome c oxidase subunit I</fullName>
        <ecNumber evidence="4">1.9.3.1</ecNumber>
    </submittedName>
</protein>
<feature type="transmembrane region" description="Helical" evidence="2">
    <location>
        <begin position="233"/>
        <end position="255"/>
    </location>
</feature>
<feature type="transmembrane region" description="Helical" evidence="2">
    <location>
        <begin position="163"/>
        <end position="187"/>
    </location>
</feature>
<feature type="transmembrane region" description="Helical" evidence="2">
    <location>
        <begin position="199"/>
        <end position="221"/>
    </location>
</feature>
<dbReference type="Pfam" id="PF00115">
    <property type="entry name" value="COX1"/>
    <property type="match status" value="1"/>
</dbReference>
<feature type="transmembrane region" description="Helical" evidence="2">
    <location>
        <begin position="440"/>
        <end position="463"/>
    </location>
</feature>
<keyword evidence="1" id="KW-0813">Transport</keyword>
<dbReference type="InterPro" id="IPR023616">
    <property type="entry name" value="Cyt_c_oxase-like_su1_dom"/>
</dbReference>
<dbReference type="AlphaFoldDB" id="A0A090E0X3"/>
<evidence type="ECO:0000256" key="1">
    <source>
        <dbReference type="ARBA" id="ARBA00022660"/>
    </source>
</evidence>
<dbReference type="GO" id="GO:0020037">
    <property type="term" value="F:heme binding"/>
    <property type="evidence" value="ECO:0007669"/>
    <property type="project" value="InterPro"/>
</dbReference>
<feature type="transmembrane region" description="Helical" evidence="2">
    <location>
        <begin position="13"/>
        <end position="37"/>
    </location>
</feature>
<feature type="transmembrane region" description="Helical" evidence="2">
    <location>
        <begin position="130"/>
        <end position="151"/>
    </location>
</feature>
<dbReference type="PANTHER" id="PTHR10422:SF29">
    <property type="entry name" value="CYTOCHROME C OXIDASE SUBUNIT 1 HOMOLOG, BACTEROID"/>
    <property type="match status" value="1"/>
</dbReference>
<name>A0A090E0X3_9BACT</name>
<dbReference type="InterPro" id="IPR000883">
    <property type="entry name" value="Cyt_C_Oxase_1"/>
</dbReference>
<reference evidence="4" key="1">
    <citation type="submission" date="2013-12" db="EMBL/GenBank/DDBJ databases">
        <authorList>
            <person name="Linke B."/>
        </authorList>
    </citation>
    <scope>NUCLEOTIDE SEQUENCE [LARGE SCALE GENOMIC DNA]</scope>
    <source>
        <strain evidence="4">CRIB-18</strain>
    </source>
</reference>
<feature type="transmembrane region" description="Helical" evidence="2">
    <location>
        <begin position="261"/>
        <end position="282"/>
    </location>
</feature>
<keyword evidence="4" id="KW-0560">Oxidoreductase</keyword>
<keyword evidence="1" id="KW-0679">Respiratory chain</keyword>
<feature type="transmembrane region" description="Helical" evidence="2">
    <location>
        <begin position="343"/>
        <end position="361"/>
    </location>
</feature>
<dbReference type="GO" id="GO:0015990">
    <property type="term" value="P:electron transport coupled proton transport"/>
    <property type="evidence" value="ECO:0007669"/>
    <property type="project" value="TreeGrafter"/>
</dbReference>
<feature type="transmembrane region" description="Helical" evidence="2">
    <location>
        <begin position="381"/>
        <end position="407"/>
    </location>
</feature>
<comment type="caution">
    <text evidence="4">The sequence shown here is derived from an EMBL/GenBank/DDBJ whole genome shotgun (WGS) entry which is preliminary data.</text>
</comment>
<gene>
    <name evidence="4" type="primary">fixN</name>
    <name evidence="4" type="ORF">CSEC_1625</name>
</gene>
<feature type="transmembrane region" description="Helical" evidence="2">
    <location>
        <begin position="90"/>
        <end position="110"/>
    </location>
</feature>
<dbReference type="GO" id="GO:0016491">
    <property type="term" value="F:oxidoreductase activity"/>
    <property type="evidence" value="ECO:0007669"/>
    <property type="project" value="UniProtKB-KW"/>
</dbReference>
<dbReference type="InterPro" id="IPR036927">
    <property type="entry name" value="Cyt_c_oxase-like_su1_sf"/>
</dbReference>
<sequence>MIQERYNDLPAKLYIYPAVFFLWVGMAFGVFIAFNGFTYPDYFQGEYLHFGRVRPVHVGHVTLLWLLSVNVGLILYFVPRLCGVSLWNPTLGAVSAALWWTGLIIGIYSYPFGTNYGWEYAELPNWVSFIPVKTLFTAAWLMVVANVLMTIAKRRYEKMYVSLWYTMGTMIWTTFTYIIGSWLLYFVPGGISRVNLNFFYVHNLVGLIFTPMGLAIAYYALPKLSGRPIYSHRMSMIGFWSIAFVYAWIGTHHIIHGPMTQWLQSISIVFSIWLFIPVFTVVENLFFTLKSDWKKYVESAPIRFLMMGNIFYLLTCIQGPLMALRNVNEITSKTDWVIGHSHISLYATFTFFATAGIYQALPHLTGKPLFSNRMANWHFTLSLFGSLPFILPLWVGGFFQGMLWATWANGSTYAEFHNNLTQMTFVDTIAEMHPWWTMRLIGGVIILFANLIFVTNVFNTIILKPRISVHEPKQAAV</sequence>
<accession>A0A090E0X3</accession>
<dbReference type="eggNOG" id="COG3278">
    <property type="taxonomic scope" value="Bacteria"/>
</dbReference>
<feature type="domain" description="Cytochrome oxidase subunit I profile" evidence="3">
    <location>
        <begin position="13"/>
        <end position="477"/>
    </location>
</feature>
<keyword evidence="2" id="KW-0472">Membrane</keyword>
<evidence type="ECO:0000256" key="2">
    <source>
        <dbReference type="SAM" id="Phobius"/>
    </source>
</evidence>
<evidence type="ECO:0000313" key="4">
    <source>
        <dbReference type="EMBL" id="CDR34439.1"/>
    </source>
</evidence>
<dbReference type="PROSITE" id="PS50855">
    <property type="entry name" value="COX1"/>
    <property type="match status" value="1"/>
</dbReference>
<reference evidence="4" key="2">
    <citation type="submission" date="2014-09" db="EMBL/GenBank/DDBJ databases">
        <title>Criblamydia sequanensis harbors a mega-plasmid encoding arsenite resistance.</title>
        <authorList>
            <person name="Bertelli C."/>
            <person name="Goesmann A."/>
            <person name="Greub G."/>
        </authorList>
    </citation>
    <scope>NUCLEOTIDE SEQUENCE [LARGE SCALE GENOMIC DNA]</scope>
    <source>
        <strain evidence="4">CRIB-18</strain>
    </source>
</reference>
<keyword evidence="2" id="KW-0812">Transmembrane</keyword>
<evidence type="ECO:0000259" key="3">
    <source>
        <dbReference type="PROSITE" id="PS50855"/>
    </source>
</evidence>
<organism evidence="4 5">
    <name type="scientific">Candidatus Criblamydia sequanensis CRIB-18</name>
    <dbReference type="NCBI Taxonomy" id="1437425"/>
    <lineage>
        <taxon>Bacteria</taxon>
        <taxon>Pseudomonadati</taxon>
        <taxon>Chlamydiota</taxon>
        <taxon>Chlamydiia</taxon>
        <taxon>Parachlamydiales</taxon>
        <taxon>Candidatus Criblamydiaceae</taxon>
        <taxon>Candidatus Criblamydia</taxon>
    </lineage>
</organism>
<feature type="transmembrane region" description="Helical" evidence="2">
    <location>
        <begin position="57"/>
        <end position="78"/>
    </location>
</feature>
<dbReference type="GO" id="GO:0009060">
    <property type="term" value="P:aerobic respiration"/>
    <property type="evidence" value="ECO:0007669"/>
    <property type="project" value="InterPro"/>
</dbReference>
<dbReference type="STRING" id="1437425.CSEC_1625"/>
<keyword evidence="5" id="KW-1185">Reference proteome</keyword>
<dbReference type="GO" id="GO:0016020">
    <property type="term" value="C:membrane"/>
    <property type="evidence" value="ECO:0007669"/>
    <property type="project" value="InterPro"/>
</dbReference>
<dbReference type="OrthoDB" id="9764568at2"/>
<keyword evidence="2" id="KW-1133">Transmembrane helix</keyword>
<feature type="transmembrane region" description="Helical" evidence="2">
    <location>
        <begin position="302"/>
        <end position="323"/>
    </location>
</feature>
<dbReference type="Gene3D" id="1.20.210.10">
    <property type="entry name" value="Cytochrome c oxidase-like, subunit I domain"/>
    <property type="match status" value="1"/>
</dbReference>
<dbReference type="GO" id="GO:0004129">
    <property type="term" value="F:cytochrome-c oxidase activity"/>
    <property type="evidence" value="ECO:0007669"/>
    <property type="project" value="InterPro"/>
</dbReference>
<dbReference type="RefSeq" id="WP_041017990.1">
    <property type="nucleotide sequence ID" value="NZ_CCEJ010000008.1"/>
</dbReference>
<dbReference type="EC" id="1.9.3.1" evidence="4"/>
<dbReference type="EMBL" id="CCEJ010000008">
    <property type="protein sequence ID" value="CDR34439.1"/>
    <property type="molecule type" value="Genomic_DNA"/>
</dbReference>
<dbReference type="PANTHER" id="PTHR10422">
    <property type="entry name" value="CYTOCHROME C OXIDASE SUBUNIT 1"/>
    <property type="match status" value="1"/>
</dbReference>
<proteinExistence type="predicted"/>
<evidence type="ECO:0000313" key="5">
    <source>
        <dbReference type="Proteomes" id="UP000031552"/>
    </source>
</evidence>
<dbReference type="GO" id="GO:0022904">
    <property type="term" value="P:respiratory electron transport chain"/>
    <property type="evidence" value="ECO:0007669"/>
    <property type="project" value="TreeGrafter"/>
</dbReference>
<dbReference type="Proteomes" id="UP000031552">
    <property type="component" value="Unassembled WGS sequence"/>
</dbReference>
<keyword evidence="1" id="KW-0249">Electron transport</keyword>
<dbReference type="SUPFAM" id="SSF81442">
    <property type="entry name" value="Cytochrome c oxidase subunit I-like"/>
    <property type="match status" value="1"/>
</dbReference>